<comment type="caution">
    <text evidence="6">The sequence shown here is derived from an EMBL/GenBank/DDBJ whole genome shotgun (WGS) entry which is preliminary data.</text>
</comment>
<evidence type="ECO:0000256" key="3">
    <source>
        <dbReference type="ARBA" id="ARBA00023163"/>
    </source>
</evidence>
<dbReference type="RefSeq" id="WP_165972888.1">
    <property type="nucleotide sequence ID" value="NZ_SMAR01000041.1"/>
</dbReference>
<dbReference type="InterPro" id="IPR016032">
    <property type="entry name" value="Sig_transdc_resp-reg_C-effctor"/>
</dbReference>
<name>A0A4R3NNH1_9HYPH</name>
<accession>A0A4R3NNH1</accession>
<dbReference type="GO" id="GO:0003677">
    <property type="term" value="F:DNA binding"/>
    <property type="evidence" value="ECO:0007669"/>
    <property type="project" value="UniProtKB-KW"/>
</dbReference>
<protein>
    <submittedName>
        <fullName evidence="6">Autoinducer binding domain-containing protein</fullName>
    </submittedName>
</protein>
<dbReference type="PRINTS" id="PR00038">
    <property type="entry name" value="HTHLUXR"/>
</dbReference>
<evidence type="ECO:0000313" key="7">
    <source>
        <dbReference type="Proteomes" id="UP000295097"/>
    </source>
</evidence>
<dbReference type="InterPro" id="IPR000792">
    <property type="entry name" value="Tscrpt_reg_LuxR_C"/>
</dbReference>
<dbReference type="EMBL" id="SMAR01000041">
    <property type="protein sequence ID" value="TCT31721.1"/>
    <property type="molecule type" value="Genomic_DNA"/>
</dbReference>
<keyword evidence="3" id="KW-0804">Transcription</keyword>
<dbReference type="Proteomes" id="UP000295097">
    <property type="component" value="Unassembled WGS sequence"/>
</dbReference>
<proteinExistence type="predicted"/>
<dbReference type="InterPro" id="IPR036388">
    <property type="entry name" value="WH-like_DNA-bd_sf"/>
</dbReference>
<dbReference type="PANTHER" id="PTHR44688:SF16">
    <property type="entry name" value="DNA-BINDING TRANSCRIPTIONAL ACTIVATOR DEVR_DOSR"/>
    <property type="match status" value="1"/>
</dbReference>
<dbReference type="InterPro" id="IPR005143">
    <property type="entry name" value="TF_LuxR_autoind-bd_dom"/>
</dbReference>
<feature type="compositionally biased region" description="Basic and acidic residues" evidence="4">
    <location>
        <begin position="8"/>
        <end position="25"/>
    </location>
</feature>
<evidence type="ECO:0000256" key="1">
    <source>
        <dbReference type="ARBA" id="ARBA00023015"/>
    </source>
</evidence>
<dbReference type="PROSITE" id="PS50043">
    <property type="entry name" value="HTH_LUXR_2"/>
    <property type="match status" value="1"/>
</dbReference>
<feature type="region of interest" description="Disordered" evidence="4">
    <location>
        <begin position="1"/>
        <end position="30"/>
    </location>
</feature>
<evidence type="ECO:0000259" key="5">
    <source>
        <dbReference type="PROSITE" id="PS50043"/>
    </source>
</evidence>
<dbReference type="Pfam" id="PF00196">
    <property type="entry name" value="GerE"/>
    <property type="match status" value="1"/>
</dbReference>
<dbReference type="InterPro" id="IPR036693">
    <property type="entry name" value="TF_LuxR_autoind-bd_dom_sf"/>
</dbReference>
<dbReference type="AlphaFoldDB" id="A0A4R3NNH1"/>
<organism evidence="6 7">
    <name type="scientific">Martelella mediterranea</name>
    <dbReference type="NCBI Taxonomy" id="293089"/>
    <lineage>
        <taxon>Bacteria</taxon>
        <taxon>Pseudomonadati</taxon>
        <taxon>Pseudomonadota</taxon>
        <taxon>Alphaproteobacteria</taxon>
        <taxon>Hyphomicrobiales</taxon>
        <taxon>Aurantimonadaceae</taxon>
        <taxon>Martelella</taxon>
    </lineage>
</organism>
<evidence type="ECO:0000256" key="4">
    <source>
        <dbReference type="SAM" id="MobiDB-lite"/>
    </source>
</evidence>
<sequence>MAHHSARKGSDDETKIRSAETDGRQSHLQRNEAPLFWQPGMWDGTPYQEYSEYVRHQGIAGGATLPLFASPGKFSAITLLTIDKSLHPPDTAHAISILTNMATARMVAFTEGLPCQYNVHGFKHLSGLQVEILSWIAKGKTNHEIALIVGRTERAIAYHVSEILAKISVTSRAQAAAFYAALGLRE</sequence>
<keyword evidence="7" id="KW-1185">Reference proteome</keyword>
<dbReference type="Pfam" id="PF03472">
    <property type="entry name" value="Autoind_bind"/>
    <property type="match status" value="1"/>
</dbReference>
<reference evidence="6 7" key="1">
    <citation type="submission" date="2019-03" db="EMBL/GenBank/DDBJ databases">
        <title>Freshwater and sediment microbial communities from various areas in North America, analyzing microbe dynamics in response to fracking.</title>
        <authorList>
            <person name="Lamendella R."/>
        </authorList>
    </citation>
    <scope>NUCLEOTIDE SEQUENCE [LARGE SCALE GENOMIC DNA]</scope>
    <source>
        <strain evidence="6 7">175.2</strain>
    </source>
</reference>
<dbReference type="SMART" id="SM00421">
    <property type="entry name" value="HTH_LUXR"/>
    <property type="match status" value="1"/>
</dbReference>
<gene>
    <name evidence="6" type="ORF">EDC90_104121</name>
</gene>
<evidence type="ECO:0000313" key="6">
    <source>
        <dbReference type="EMBL" id="TCT31721.1"/>
    </source>
</evidence>
<dbReference type="Gene3D" id="1.10.10.10">
    <property type="entry name" value="Winged helix-like DNA-binding domain superfamily/Winged helix DNA-binding domain"/>
    <property type="match status" value="1"/>
</dbReference>
<keyword evidence="1" id="KW-0805">Transcription regulation</keyword>
<feature type="domain" description="HTH luxR-type" evidence="5">
    <location>
        <begin position="118"/>
        <end position="183"/>
    </location>
</feature>
<dbReference type="GO" id="GO:0006355">
    <property type="term" value="P:regulation of DNA-templated transcription"/>
    <property type="evidence" value="ECO:0007669"/>
    <property type="project" value="InterPro"/>
</dbReference>
<keyword evidence="2" id="KW-0238">DNA-binding</keyword>
<dbReference type="SUPFAM" id="SSF75516">
    <property type="entry name" value="Pheromone-binding domain of LuxR-like quorum-sensing transcription factors"/>
    <property type="match status" value="1"/>
</dbReference>
<dbReference type="SUPFAM" id="SSF46894">
    <property type="entry name" value="C-terminal effector domain of the bipartite response regulators"/>
    <property type="match status" value="1"/>
</dbReference>
<dbReference type="CDD" id="cd06170">
    <property type="entry name" value="LuxR_C_like"/>
    <property type="match status" value="1"/>
</dbReference>
<dbReference type="PANTHER" id="PTHR44688">
    <property type="entry name" value="DNA-BINDING TRANSCRIPTIONAL ACTIVATOR DEVR_DOSR"/>
    <property type="match status" value="1"/>
</dbReference>
<evidence type="ECO:0000256" key="2">
    <source>
        <dbReference type="ARBA" id="ARBA00023125"/>
    </source>
</evidence>